<feature type="transmembrane region" description="Helical" evidence="8">
    <location>
        <begin position="225"/>
        <end position="246"/>
    </location>
</feature>
<keyword evidence="6 8" id="KW-1133">Transmembrane helix</keyword>
<keyword evidence="7 8" id="KW-0472">Membrane</keyword>
<feature type="transmembrane region" description="Helical" evidence="8">
    <location>
        <begin position="151"/>
        <end position="170"/>
    </location>
</feature>
<evidence type="ECO:0000256" key="2">
    <source>
        <dbReference type="ARBA" id="ARBA00007998"/>
    </source>
</evidence>
<dbReference type="PANTHER" id="PTHR34975">
    <property type="entry name" value="SPORE GERMINATION PROTEIN A2"/>
    <property type="match status" value="1"/>
</dbReference>
<name>A0ABW2RJ81_9BACL</name>
<feature type="transmembrane region" description="Helical" evidence="8">
    <location>
        <begin position="274"/>
        <end position="299"/>
    </location>
</feature>
<keyword evidence="3" id="KW-0813">Transport</keyword>
<feature type="transmembrane region" description="Helical" evidence="8">
    <location>
        <begin position="21"/>
        <end position="41"/>
    </location>
</feature>
<evidence type="ECO:0000256" key="3">
    <source>
        <dbReference type="ARBA" id="ARBA00022448"/>
    </source>
</evidence>
<dbReference type="NCBIfam" id="TIGR00912">
    <property type="entry name" value="2A0309"/>
    <property type="match status" value="1"/>
</dbReference>
<dbReference type="Proteomes" id="UP001596500">
    <property type="component" value="Unassembled WGS sequence"/>
</dbReference>
<accession>A0ABW2RJ81</accession>
<protein>
    <submittedName>
        <fullName evidence="9">Endospore germination permease</fullName>
    </submittedName>
</protein>
<dbReference type="InterPro" id="IPR004761">
    <property type="entry name" value="Spore_GerAB"/>
</dbReference>
<evidence type="ECO:0000256" key="4">
    <source>
        <dbReference type="ARBA" id="ARBA00022544"/>
    </source>
</evidence>
<comment type="similarity">
    <text evidence="2">Belongs to the amino acid-polyamine-organocation (APC) superfamily. Spore germination protein (SGP) (TC 2.A.3.9) family.</text>
</comment>
<comment type="subcellular location">
    <subcellularLocation>
        <location evidence="1">Membrane</location>
        <topology evidence="1">Multi-pass membrane protein</topology>
    </subcellularLocation>
</comment>
<feature type="transmembrane region" description="Helical" evidence="8">
    <location>
        <begin position="87"/>
        <end position="111"/>
    </location>
</feature>
<feature type="transmembrane region" description="Helical" evidence="8">
    <location>
        <begin position="311"/>
        <end position="330"/>
    </location>
</feature>
<evidence type="ECO:0000256" key="1">
    <source>
        <dbReference type="ARBA" id="ARBA00004141"/>
    </source>
</evidence>
<dbReference type="RefSeq" id="WP_379864377.1">
    <property type="nucleotide sequence ID" value="NZ_JBHTBW010000020.1"/>
</dbReference>
<dbReference type="EMBL" id="JBHTBW010000020">
    <property type="protein sequence ID" value="MFC7441082.1"/>
    <property type="molecule type" value="Genomic_DNA"/>
</dbReference>
<dbReference type="PANTHER" id="PTHR34975:SF2">
    <property type="entry name" value="SPORE GERMINATION PROTEIN A2"/>
    <property type="match status" value="1"/>
</dbReference>
<organism evidence="9 10">
    <name type="scientific">Laceyella putida</name>
    <dbReference type="NCBI Taxonomy" id="110101"/>
    <lineage>
        <taxon>Bacteria</taxon>
        <taxon>Bacillati</taxon>
        <taxon>Bacillota</taxon>
        <taxon>Bacilli</taxon>
        <taxon>Bacillales</taxon>
        <taxon>Thermoactinomycetaceae</taxon>
        <taxon>Laceyella</taxon>
    </lineage>
</organism>
<feature type="transmembrane region" description="Helical" evidence="8">
    <location>
        <begin position="123"/>
        <end position="144"/>
    </location>
</feature>
<evidence type="ECO:0000313" key="9">
    <source>
        <dbReference type="EMBL" id="MFC7441082.1"/>
    </source>
</evidence>
<keyword evidence="4" id="KW-0309">Germination</keyword>
<reference evidence="10" key="1">
    <citation type="journal article" date="2019" name="Int. J. Syst. Evol. Microbiol.">
        <title>The Global Catalogue of Microorganisms (GCM) 10K type strain sequencing project: providing services to taxonomists for standard genome sequencing and annotation.</title>
        <authorList>
            <consortium name="The Broad Institute Genomics Platform"/>
            <consortium name="The Broad Institute Genome Sequencing Center for Infectious Disease"/>
            <person name="Wu L."/>
            <person name="Ma J."/>
        </authorList>
    </citation>
    <scope>NUCLEOTIDE SEQUENCE [LARGE SCALE GENOMIC DNA]</scope>
    <source>
        <strain evidence="10">CGMCC 1.12942</strain>
    </source>
</reference>
<dbReference type="Pfam" id="PF03845">
    <property type="entry name" value="Spore_permease"/>
    <property type="match status" value="1"/>
</dbReference>
<evidence type="ECO:0000256" key="8">
    <source>
        <dbReference type="SAM" id="Phobius"/>
    </source>
</evidence>
<feature type="transmembrane region" description="Helical" evidence="8">
    <location>
        <begin position="342"/>
        <end position="362"/>
    </location>
</feature>
<evidence type="ECO:0000256" key="6">
    <source>
        <dbReference type="ARBA" id="ARBA00022989"/>
    </source>
</evidence>
<keyword evidence="5 8" id="KW-0812">Transmembrane</keyword>
<evidence type="ECO:0000313" key="10">
    <source>
        <dbReference type="Proteomes" id="UP001596500"/>
    </source>
</evidence>
<proteinExistence type="inferred from homology"/>
<sequence>MKMKGGTGMIERGRISAGQMALILYTGCVGVKILTAPHLAAKWAGRDIWLTPLVAAVSGVSFYLALKLHRRFPGETIIQYSPRILGWFGKGIALLYLVIYIHACSFVIRYYGEIVNGVFLLETPPAVVMGGMALVCAAAVRGGLETIVRSAQFLTLPAFAVLLTLTVLSSTEWEVDNLFPILEHGIGPVVRGAVNPSIWYSEYFLAAFLLPYVKEQDKAGRWGAISVFGSMLTLTVFDLIAVFVLGNQSATFLYPLFETFRLISLAGFFEHIDAFLLAMWLTIIFAKICLFQYVAVLGSAQWLGLSDYKPLSLPIAFILVAVSIWTAPNLSFLNRFLDGEGVFYSHLIQVVIPLGLLAVAGIRKVKGTREEGNVS</sequence>
<keyword evidence="10" id="KW-1185">Reference proteome</keyword>
<feature type="transmembrane region" description="Helical" evidence="8">
    <location>
        <begin position="47"/>
        <end position="66"/>
    </location>
</feature>
<gene>
    <name evidence="9" type="ORF">ACFQNG_07925</name>
</gene>
<feature type="transmembrane region" description="Helical" evidence="8">
    <location>
        <begin position="197"/>
        <end position="213"/>
    </location>
</feature>
<comment type="caution">
    <text evidence="9">The sequence shown here is derived from an EMBL/GenBank/DDBJ whole genome shotgun (WGS) entry which is preliminary data.</text>
</comment>
<evidence type="ECO:0000256" key="5">
    <source>
        <dbReference type="ARBA" id="ARBA00022692"/>
    </source>
</evidence>
<evidence type="ECO:0000256" key="7">
    <source>
        <dbReference type="ARBA" id="ARBA00023136"/>
    </source>
</evidence>